<organism evidence="1 2">
    <name type="scientific">Gilvimarinus algae</name>
    <dbReference type="NCBI Taxonomy" id="3058037"/>
    <lineage>
        <taxon>Bacteria</taxon>
        <taxon>Pseudomonadati</taxon>
        <taxon>Pseudomonadota</taxon>
        <taxon>Gammaproteobacteria</taxon>
        <taxon>Cellvibrionales</taxon>
        <taxon>Cellvibrionaceae</taxon>
        <taxon>Gilvimarinus</taxon>
    </lineage>
</organism>
<dbReference type="Proteomes" id="UP001168380">
    <property type="component" value="Unassembled WGS sequence"/>
</dbReference>
<gene>
    <name evidence="1" type="ORF">QWI16_16815</name>
</gene>
<comment type="caution">
    <text evidence="1">The sequence shown here is derived from an EMBL/GenBank/DDBJ whole genome shotgun (WGS) entry which is preliminary data.</text>
</comment>
<reference evidence="1" key="1">
    <citation type="submission" date="2023-07" db="EMBL/GenBank/DDBJ databases">
        <title>Gilvimarinus algae sp. nov., isolated from the surface of Kelp.</title>
        <authorList>
            <person name="Sun Y.Y."/>
            <person name="Gong Y."/>
            <person name="Du Z.J."/>
        </authorList>
    </citation>
    <scope>NUCLEOTIDE SEQUENCE</scope>
    <source>
        <strain evidence="1">SDUM040014</strain>
    </source>
</reference>
<sequence>MKGKLTATIILPLLLIACAKNEEGETRMLSPQDITAIAIQEKAKYVVKDMEFGGQKVDTEHFDKRIERIKKYGRDEALRIEREETHLKLQQSRQRLMDKAKGKSAREDWVHYQSEDKIVALKDTPIPKPNRSLKECIKPNSVIDDDVIRCTRWEIDKSW</sequence>
<dbReference type="EMBL" id="JAULRT010000062">
    <property type="protein sequence ID" value="MDO3383847.1"/>
    <property type="molecule type" value="Genomic_DNA"/>
</dbReference>
<name>A0ABT8TN73_9GAMM</name>
<evidence type="ECO:0000313" key="1">
    <source>
        <dbReference type="EMBL" id="MDO3383847.1"/>
    </source>
</evidence>
<accession>A0ABT8TN73</accession>
<keyword evidence="2" id="KW-1185">Reference proteome</keyword>
<proteinExistence type="predicted"/>
<evidence type="ECO:0000313" key="2">
    <source>
        <dbReference type="Proteomes" id="UP001168380"/>
    </source>
</evidence>
<dbReference type="PROSITE" id="PS51257">
    <property type="entry name" value="PROKAR_LIPOPROTEIN"/>
    <property type="match status" value="1"/>
</dbReference>
<dbReference type="RefSeq" id="WP_302714919.1">
    <property type="nucleotide sequence ID" value="NZ_JAULRT010000062.1"/>
</dbReference>
<protein>
    <recommendedName>
        <fullName evidence="3">Lipoprotein</fullName>
    </recommendedName>
</protein>
<evidence type="ECO:0008006" key="3">
    <source>
        <dbReference type="Google" id="ProtNLM"/>
    </source>
</evidence>